<organism evidence="2 3">
    <name type="scientific">Marilutibacter penaei</name>
    <dbReference type="NCBI Taxonomy" id="2759900"/>
    <lineage>
        <taxon>Bacteria</taxon>
        <taxon>Pseudomonadati</taxon>
        <taxon>Pseudomonadota</taxon>
        <taxon>Gammaproteobacteria</taxon>
        <taxon>Lysobacterales</taxon>
        <taxon>Lysobacteraceae</taxon>
        <taxon>Marilutibacter</taxon>
    </lineage>
</organism>
<dbReference type="EMBL" id="JACHTE010000006">
    <property type="protein sequence ID" value="MBB1088781.1"/>
    <property type="molecule type" value="Genomic_DNA"/>
</dbReference>
<feature type="compositionally biased region" description="Polar residues" evidence="1">
    <location>
        <begin position="167"/>
        <end position="183"/>
    </location>
</feature>
<reference evidence="2 3" key="1">
    <citation type="submission" date="2020-07" db="EMBL/GenBank/DDBJ databases">
        <authorList>
            <person name="Xu S."/>
            <person name="Li A."/>
        </authorList>
    </citation>
    <scope>NUCLEOTIDE SEQUENCE [LARGE SCALE GENOMIC DNA]</scope>
    <source>
        <strain evidence="2 3">SG-8</strain>
    </source>
</reference>
<dbReference type="RefSeq" id="WP_182669550.1">
    <property type="nucleotide sequence ID" value="NZ_JACHTE010000006.1"/>
</dbReference>
<evidence type="ECO:0000313" key="3">
    <source>
        <dbReference type="Proteomes" id="UP000552587"/>
    </source>
</evidence>
<accession>A0A7W3U4G4</accession>
<dbReference type="AlphaFoldDB" id="A0A7W3U4G4"/>
<name>A0A7W3U4G4_9GAMM</name>
<evidence type="ECO:0000313" key="2">
    <source>
        <dbReference type="EMBL" id="MBB1088781.1"/>
    </source>
</evidence>
<evidence type="ECO:0000256" key="1">
    <source>
        <dbReference type="SAM" id="MobiDB-lite"/>
    </source>
</evidence>
<gene>
    <name evidence="2" type="ORF">H4F99_09790</name>
</gene>
<protein>
    <submittedName>
        <fullName evidence="2">Uncharacterized protein</fullName>
    </submittedName>
</protein>
<comment type="caution">
    <text evidence="2">The sequence shown here is derived from an EMBL/GenBank/DDBJ whole genome shotgun (WGS) entry which is preliminary data.</text>
</comment>
<sequence>MADVTGITREAISPRMRLAPGGWGFEVRDLSLIAWRPIRPLYAKGYRESSMRLDIERAVTITLAHEFVHLAIDLAGSSIKKTDEERLAHTAGYCAAWNVLGGIDPTWLAIGRVQDSSSLPDGVLASNSAGIDVAAHISDLLEGVEGSDESQRVSQYCEGELRALWNSMGNPATSSGHPKQGSTIVDRPEFRRR</sequence>
<keyword evidence="3" id="KW-1185">Reference proteome</keyword>
<dbReference type="Proteomes" id="UP000552587">
    <property type="component" value="Unassembled WGS sequence"/>
</dbReference>
<feature type="region of interest" description="Disordered" evidence="1">
    <location>
        <begin position="167"/>
        <end position="193"/>
    </location>
</feature>
<proteinExistence type="predicted"/>